<organism evidence="1 2">
    <name type="scientific">Butyrivibrio hungatei DSM 14810</name>
    <dbReference type="NCBI Taxonomy" id="1121132"/>
    <lineage>
        <taxon>Bacteria</taxon>
        <taxon>Bacillati</taxon>
        <taxon>Bacillota</taxon>
        <taxon>Clostridia</taxon>
        <taxon>Lachnospirales</taxon>
        <taxon>Lachnospiraceae</taxon>
        <taxon>Butyrivibrio</taxon>
    </lineage>
</organism>
<reference evidence="1 2" key="1">
    <citation type="submission" date="2016-12" db="EMBL/GenBank/DDBJ databases">
        <authorList>
            <person name="Song W.-J."/>
            <person name="Kurnit D.M."/>
        </authorList>
    </citation>
    <scope>NUCLEOTIDE SEQUENCE [LARGE SCALE GENOMIC DNA]</scope>
    <source>
        <strain evidence="1 2">DSM 14810</strain>
    </source>
</reference>
<dbReference type="NCBIfam" id="TIGR02687">
    <property type="entry name" value="BREX-1 system phosphatase PglZ type A"/>
    <property type="match status" value="1"/>
</dbReference>
<sequence length="873" mass="99879">MDLQTISQELNKRFLEPLPEFYKRRIIVWYDEDKEFAEEIDNLELTNAKILTLTGNNNFAVKKTIDVDEPTQNFLLYNPISYEKVEDDWLLDVELYSEEFRADLIAIWMDEMGIPSSVALRNQVKKYSKFLNAKARREDVVKLSDSLDSPMKLQLAVMASIGEAGRTEPIAIIKSVLKAGLNTDDNYLYQEFVKYEATDLFWGMVSSITGYNDVDHNLGKLAAHIILTAASRTLPAAVFDGLSDYMSENGQLQAYCSDLVSDWIHSDDSASYVTMAETVEEEMHLVKRLSKQTASELADTEVLPSLNRIILSKLMTDIKNEILEPDIIFAIAEKRRSLAWFSDYENYYKGIVALARMEEFYKDNAIGFHVVGAKNIWNAYTTDYYKMDTYYRQFHMCYENSKKAYGGDLQDLFTEVCNKVERLYSNWFLDGLGHNWSEEAASELEEKGYIDGIDRQEQFYDRKVKNADNKVYVIISDALRYEVAASLKEELSREMQGKVNLSSMQGIFPTETKFGMAALLPHKELTVELKESDNGKKLLKVLADGQSSESTNRENLLKASNPESIAVKAKDLMAVSRAERSELVKGKDVVYIYHDTIDETSHTSETKVFNACEETISELVTLVRTIVNDFGGINIMITADHGFLYTYSPLTEEAKTEKSEFVHRIVEYARRFAILTKGDDPEYLLPVKFMEGKTDYYGYAPRGDIRIKTNAGSGMNFVHGGVSLQEMCVPLIEYKHLRNSSKEYQKNREKYDTKSVEVTLLSANHKVSNMIFSLNFYQKDAVSGNREKAVYDAYFVDNTGKKISDVQKIFADKTSEDVQDRTFRCNFSLKSQAYDSKELYYLIIEQEDSTDLPQRIEFQIDIAFAADDFGFFG</sequence>
<name>A0A1M7RQP4_9FIRM</name>
<dbReference type="InterPro" id="IPR017850">
    <property type="entry name" value="Alkaline_phosphatase_core_sf"/>
</dbReference>
<dbReference type="SUPFAM" id="SSF53649">
    <property type="entry name" value="Alkaline phosphatase-like"/>
    <property type="match status" value="1"/>
</dbReference>
<gene>
    <name evidence="1" type="ORF">SAMN02745247_00022</name>
</gene>
<dbReference type="Proteomes" id="UP000184097">
    <property type="component" value="Unassembled WGS sequence"/>
</dbReference>
<dbReference type="InterPro" id="IPR014060">
    <property type="entry name" value="PglZ"/>
</dbReference>
<dbReference type="Pfam" id="PF08665">
    <property type="entry name" value="PglZ"/>
    <property type="match status" value="1"/>
</dbReference>
<dbReference type="RefSeq" id="WP_072699975.1">
    <property type="nucleotide sequence ID" value="NZ_FRDH01000003.1"/>
</dbReference>
<dbReference type="EMBL" id="FRDH01000003">
    <property type="protein sequence ID" value="SHN48426.1"/>
    <property type="molecule type" value="Genomic_DNA"/>
</dbReference>
<evidence type="ECO:0000313" key="1">
    <source>
        <dbReference type="EMBL" id="SHN48426.1"/>
    </source>
</evidence>
<proteinExistence type="predicted"/>
<accession>A0A1M7RQP4</accession>
<protein>
    <submittedName>
        <fullName evidence="1">TIGR02687 family protein</fullName>
    </submittedName>
</protein>
<evidence type="ECO:0000313" key="2">
    <source>
        <dbReference type="Proteomes" id="UP000184097"/>
    </source>
</evidence>
<dbReference type="AlphaFoldDB" id="A0A1M7RQP4"/>